<dbReference type="NCBIfam" id="TIGR01554">
    <property type="entry name" value="major_cap_HK97"/>
    <property type="match status" value="1"/>
</dbReference>
<dbReference type="AlphaFoldDB" id="A0A419A8V6"/>
<evidence type="ECO:0000256" key="1">
    <source>
        <dbReference type="ARBA" id="ARBA00004328"/>
    </source>
</evidence>
<evidence type="ECO:0000259" key="2">
    <source>
        <dbReference type="Pfam" id="PF05065"/>
    </source>
</evidence>
<proteinExistence type="predicted"/>
<organism evidence="3 4">
    <name type="scientific">Paracoccus siganidrum</name>
    <dbReference type="NCBI Taxonomy" id="1276757"/>
    <lineage>
        <taxon>Bacteria</taxon>
        <taxon>Pseudomonadati</taxon>
        <taxon>Pseudomonadota</taxon>
        <taxon>Alphaproteobacteria</taxon>
        <taxon>Rhodobacterales</taxon>
        <taxon>Paracoccaceae</taxon>
        <taxon>Paracoccus</taxon>
    </lineage>
</organism>
<sequence length="413" mass="43522">MLDSVKIARRQSEIRQALAGLVGKESPTEDETRSMETMDAEYRANETRYRAALIAEDSERREAGEELETRSEREYAELVGRFELRQVALALDEGRALTGATREVVEELRSKGGYQGVPVPLAALETRAGETVAADQINPKTIRPVIDRLFPASVASRLGVQSINITSGELEFPVATAGAVFGWQTTELGNVGAASEYQTTERSLNPDQTGGAQMVISRKALKQAGEGLESAIRRDLNAVIGTELDRVVVNGSGAAGQPLGIIPGAAAYGIASTAVGAAATWAAFRAQVVAFMQANAITSASQVNLGFGPDIWAELDDALIAGTAVSEWDRLTKHIAGPAISNVIPAESTILTATVQGIAPGYLGIYGGVDLIRDPYTKAASGQLVLTALVTADFTVPRGLQTRILTGIAEGGD</sequence>
<feature type="domain" description="Phage capsid-like C-terminal" evidence="2">
    <location>
        <begin position="140"/>
        <end position="288"/>
    </location>
</feature>
<dbReference type="InterPro" id="IPR054612">
    <property type="entry name" value="Phage_capsid-like_C"/>
</dbReference>
<keyword evidence="4" id="KW-1185">Reference proteome</keyword>
<dbReference type="SUPFAM" id="SSF56563">
    <property type="entry name" value="Major capsid protein gp5"/>
    <property type="match status" value="1"/>
</dbReference>
<dbReference type="Gene3D" id="3.30.2400.10">
    <property type="entry name" value="Major capsid protein gp5"/>
    <property type="match status" value="1"/>
</dbReference>
<comment type="caution">
    <text evidence="3">The sequence shown here is derived from an EMBL/GenBank/DDBJ whole genome shotgun (WGS) entry which is preliminary data.</text>
</comment>
<accession>A0A419A8V6</accession>
<gene>
    <name evidence="3" type="ORF">D3P05_06785</name>
</gene>
<protein>
    <submittedName>
        <fullName evidence="3">Phage major capsid protein</fullName>
    </submittedName>
</protein>
<dbReference type="OrthoDB" id="7754466at2"/>
<dbReference type="Proteomes" id="UP000283587">
    <property type="component" value="Unassembled WGS sequence"/>
</dbReference>
<comment type="subcellular location">
    <subcellularLocation>
        <location evidence="1">Virion</location>
    </subcellularLocation>
</comment>
<dbReference type="Pfam" id="PF05065">
    <property type="entry name" value="Phage_capsid"/>
    <property type="match status" value="1"/>
</dbReference>
<dbReference type="EMBL" id="QZEW01000022">
    <property type="protein sequence ID" value="RJL18652.1"/>
    <property type="molecule type" value="Genomic_DNA"/>
</dbReference>
<reference evidence="4" key="1">
    <citation type="submission" date="2018-09" db="EMBL/GenBank/DDBJ databases">
        <title>Paracoccus onubensis nov. sp. a moderate halophilic bacterium isolated from Gruta de las Maravillas (Aracena, Spain).</title>
        <authorList>
            <person name="Jurado V."/>
            <person name="Gutierrez-Patricio S."/>
            <person name="Gonzalez-Pimentel J.L."/>
            <person name="Miller A.Z."/>
            <person name="Laiz L."/>
            <person name="Saiz-Jimenez C."/>
        </authorList>
    </citation>
    <scope>NUCLEOTIDE SEQUENCE [LARGE SCALE GENOMIC DNA]</scope>
    <source>
        <strain evidence="4">DSM 26381</strain>
    </source>
</reference>
<dbReference type="RefSeq" id="WP_119897416.1">
    <property type="nucleotide sequence ID" value="NZ_QNRC01000008.1"/>
</dbReference>
<evidence type="ECO:0000313" key="3">
    <source>
        <dbReference type="EMBL" id="RJL18652.1"/>
    </source>
</evidence>
<dbReference type="InterPro" id="IPR024455">
    <property type="entry name" value="Phage_capsid"/>
</dbReference>
<name>A0A419A8V6_9RHOB</name>
<evidence type="ECO:0000313" key="4">
    <source>
        <dbReference type="Proteomes" id="UP000283587"/>
    </source>
</evidence>